<dbReference type="GO" id="GO:0022857">
    <property type="term" value="F:transmembrane transporter activity"/>
    <property type="evidence" value="ECO:0007669"/>
    <property type="project" value="InterPro"/>
</dbReference>
<evidence type="ECO:0000256" key="7">
    <source>
        <dbReference type="SAM" id="MobiDB-lite"/>
    </source>
</evidence>
<dbReference type="RefSeq" id="WP_271219882.1">
    <property type="nucleotide sequence ID" value="NZ_BAAAVD010000016.1"/>
</dbReference>
<dbReference type="GO" id="GO:0005886">
    <property type="term" value="C:plasma membrane"/>
    <property type="evidence" value="ECO:0007669"/>
    <property type="project" value="UniProtKB-SubCell"/>
</dbReference>
<proteinExistence type="predicted"/>
<name>A0A9W6MES7_9ACTN</name>
<dbReference type="InterPro" id="IPR004638">
    <property type="entry name" value="EmrB-like"/>
</dbReference>
<feature type="region of interest" description="Disordered" evidence="7">
    <location>
        <begin position="460"/>
        <end position="510"/>
    </location>
</feature>
<gene>
    <name evidence="10" type="ORF">GCM10017600_49080</name>
</gene>
<feature type="transmembrane region" description="Helical" evidence="8">
    <location>
        <begin position="268"/>
        <end position="288"/>
    </location>
</feature>
<evidence type="ECO:0000256" key="2">
    <source>
        <dbReference type="ARBA" id="ARBA00022448"/>
    </source>
</evidence>
<feature type="transmembrane region" description="Helical" evidence="8">
    <location>
        <begin position="100"/>
        <end position="121"/>
    </location>
</feature>
<dbReference type="Gene3D" id="1.20.1720.10">
    <property type="entry name" value="Multidrug resistance protein D"/>
    <property type="match status" value="1"/>
</dbReference>
<feature type="compositionally biased region" description="Low complexity" evidence="7">
    <location>
        <begin position="473"/>
        <end position="485"/>
    </location>
</feature>
<dbReference type="CDD" id="cd17321">
    <property type="entry name" value="MFS_MMR_MDR_like"/>
    <property type="match status" value="1"/>
</dbReference>
<dbReference type="InterPro" id="IPR020846">
    <property type="entry name" value="MFS_dom"/>
</dbReference>
<keyword evidence="5 8" id="KW-1133">Transmembrane helix</keyword>
<feature type="transmembrane region" description="Helical" evidence="8">
    <location>
        <begin position="228"/>
        <end position="247"/>
    </location>
</feature>
<feature type="transmembrane region" description="Helical" evidence="8">
    <location>
        <begin position="7"/>
        <end position="24"/>
    </location>
</feature>
<sequence length="510" mass="52858">MTADRRWWALGAISLATFMTYLDNNVVNVALPTIQRDLGLSISGLEWIVSGYILVFAGLMLVGGRLADVFGRRRIFMIGLGVFTAASLAAGLASDGAVLITARAVQGVGAALLTPTALALLRSVFSDERERATAIGLWSSVGALALALGPLTGGFISEHARWGWIYLINVPVGLVTFALGLWAIRTTPQERVRRGLDVPGLATSSLALFALTYALIEGERAGWTSPEILGSLGLAVASALAFGVIEVRSREPMIDLSLFRSRVVSGGMLSTGLWAFGVFGIYFFTALYLQNALGFSPLEAGGSFVPMALVMAVTAAVAPRISGVLGTATTVATGLLLMSGAVFGISFVGEGGRFGDLLPWFLVYGLGGGLLVPLTTAILGTLPAERAGVASGVLNVSREVFGLLGITVLGAILNGRQTSLVADGVQPLTAFLEAYQSTLVISAAIVLVGVPVSLFSLRRTGSESGSGSGSGSVEGSVEEAVAAEGPVRASAIPVARGTRENRGRREALER</sequence>
<dbReference type="PROSITE" id="PS50850">
    <property type="entry name" value="MFS"/>
    <property type="match status" value="1"/>
</dbReference>
<dbReference type="InterPro" id="IPR036259">
    <property type="entry name" value="MFS_trans_sf"/>
</dbReference>
<evidence type="ECO:0000256" key="8">
    <source>
        <dbReference type="SAM" id="Phobius"/>
    </source>
</evidence>
<dbReference type="PANTHER" id="PTHR42718">
    <property type="entry name" value="MAJOR FACILITATOR SUPERFAMILY MULTIDRUG TRANSPORTER MFSC"/>
    <property type="match status" value="1"/>
</dbReference>
<dbReference type="SUPFAM" id="SSF103473">
    <property type="entry name" value="MFS general substrate transporter"/>
    <property type="match status" value="1"/>
</dbReference>
<accession>A0A9W6MES7</accession>
<evidence type="ECO:0000256" key="3">
    <source>
        <dbReference type="ARBA" id="ARBA00022475"/>
    </source>
</evidence>
<reference evidence="10" key="1">
    <citation type="journal article" date="2014" name="Int. J. Syst. Evol. Microbiol.">
        <title>Complete genome sequence of Corynebacterium casei LMG S-19264T (=DSM 44701T), isolated from a smear-ripened cheese.</title>
        <authorList>
            <consortium name="US DOE Joint Genome Institute (JGI-PGF)"/>
            <person name="Walter F."/>
            <person name="Albersmeier A."/>
            <person name="Kalinowski J."/>
            <person name="Ruckert C."/>
        </authorList>
    </citation>
    <scope>NUCLEOTIDE SEQUENCE</scope>
    <source>
        <strain evidence="10">VKM Ac-2007</strain>
    </source>
</reference>
<organism evidence="10 11">
    <name type="scientific">Streptosporangium carneum</name>
    <dbReference type="NCBI Taxonomy" id="47481"/>
    <lineage>
        <taxon>Bacteria</taxon>
        <taxon>Bacillati</taxon>
        <taxon>Actinomycetota</taxon>
        <taxon>Actinomycetes</taxon>
        <taxon>Streptosporangiales</taxon>
        <taxon>Streptosporangiaceae</taxon>
        <taxon>Streptosporangium</taxon>
    </lineage>
</organism>
<keyword evidence="11" id="KW-1185">Reference proteome</keyword>
<feature type="transmembrane region" description="Helical" evidence="8">
    <location>
        <begin position="300"/>
        <end position="318"/>
    </location>
</feature>
<evidence type="ECO:0000256" key="5">
    <source>
        <dbReference type="ARBA" id="ARBA00022989"/>
    </source>
</evidence>
<feature type="transmembrane region" description="Helical" evidence="8">
    <location>
        <begin position="361"/>
        <end position="384"/>
    </location>
</feature>
<feature type="transmembrane region" description="Helical" evidence="8">
    <location>
        <begin position="325"/>
        <end position="349"/>
    </location>
</feature>
<evidence type="ECO:0000259" key="9">
    <source>
        <dbReference type="PROSITE" id="PS50850"/>
    </source>
</evidence>
<dbReference type="Proteomes" id="UP001143474">
    <property type="component" value="Unassembled WGS sequence"/>
</dbReference>
<dbReference type="InterPro" id="IPR011701">
    <property type="entry name" value="MFS"/>
</dbReference>
<evidence type="ECO:0000313" key="10">
    <source>
        <dbReference type="EMBL" id="GLK11501.1"/>
    </source>
</evidence>
<dbReference type="AlphaFoldDB" id="A0A9W6MES7"/>
<dbReference type="NCBIfam" id="TIGR00711">
    <property type="entry name" value="efflux_EmrB"/>
    <property type="match status" value="1"/>
</dbReference>
<evidence type="ECO:0000256" key="1">
    <source>
        <dbReference type="ARBA" id="ARBA00004651"/>
    </source>
</evidence>
<keyword evidence="6 8" id="KW-0472">Membrane</keyword>
<dbReference type="Gene3D" id="1.20.1250.20">
    <property type="entry name" value="MFS general substrate transporter like domains"/>
    <property type="match status" value="1"/>
</dbReference>
<evidence type="ECO:0000256" key="6">
    <source>
        <dbReference type="ARBA" id="ARBA00023136"/>
    </source>
</evidence>
<keyword evidence="2" id="KW-0813">Transport</keyword>
<evidence type="ECO:0000313" key="11">
    <source>
        <dbReference type="Proteomes" id="UP001143474"/>
    </source>
</evidence>
<feature type="transmembrane region" description="Helical" evidence="8">
    <location>
        <begin position="196"/>
        <end position="216"/>
    </location>
</feature>
<evidence type="ECO:0000256" key="4">
    <source>
        <dbReference type="ARBA" id="ARBA00022692"/>
    </source>
</evidence>
<comment type="caution">
    <text evidence="10">The sequence shown here is derived from an EMBL/GenBank/DDBJ whole genome shotgun (WGS) entry which is preliminary data.</text>
</comment>
<keyword evidence="3" id="KW-1003">Cell membrane</keyword>
<feature type="transmembrane region" description="Helical" evidence="8">
    <location>
        <begin position="396"/>
        <end position="414"/>
    </location>
</feature>
<dbReference type="PRINTS" id="PR01036">
    <property type="entry name" value="TCRTETB"/>
</dbReference>
<feature type="transmembrane region" description="Helical" evidence="8">
    <location>
        <begin position="162"/>
        <end position="184"/>
    </location>
</feature>
<feature type="transmembrane region" description="Helical" evidence="8">
    <location>
        <begin position="75"/>
        <end position="94"/>
    </location>
</feature>
<feature type="compositionally biased region" description="Basic and acidic residues" evidence="7">
    <location>
        <begin position="497"/>
        <end position="510"/>
    </location>
</feature>
<reference evidence="10" key="2">
    <citation type="submission" date="2023-01" db="EMBL/GenBank/DDBJ databases">
        <authorList>
            <person name="Sun Q."/>
            <person name="Evtushenko L."/>
        </authorList>
    </citation>
    <scope>NUCLEOTIDE SEQUENCE</scope>
    <source>
        <strain evidence="10">VKM Ac-2007</strain>
    </source>
</reference>
<dbReference type="PANTHER" id="PTHR42718:SF46">
    <property type="entry name" value="BLR6921 PROTEIN"/>
    <property type="match status" value="1"/>
</dbReference>
<dbReference type="Pfam" id="PF07690">
    <property type="entry name" value="MFS_1"/>
    <property type="match status" value="1"/>
</dbReference>
<comment type="subcellular location">
    <subcellularLocation>
        <location evidence="1">Cell membrane</location>
        <topology evidence="1">Multi-pass membrane protein</topology>
    </subcellularLocation>
</comment>
<dbReference type="InterPro" id="IPR005829">
    <property type="entry name" value="Sugar_transporter_CS"/>
</dbReference>
<protein>
    <submittedName>
        <fullName evidence="10">MFS transporter</fullName>
    </submittedName>
</protein>
<keyword evidence="4 8" id="KW-0812">Transmembrane</keyword>
<feature type="domain" description="Major facilitator superfamily (MFS) profile" evidence="9">
    <location>
        <begin position="9"/>
        <end position="461"/>
    </location>
</feature>
<feature type="transmembrane region" description="Helical" evidence="8">
    <location>
        <begin position="434"/>
        <end position="457"/>
    </location>
</feature>
<feature type="transmembrane region" description="Helical" evidence="8">
    <location>
        <begin position="44"/>
        <end position="63"/>
    </location>
</feature>
<dbReference type="EMBL" id="BSEV01000011">
    <property type="protein sequence ID" value="GLK11501.1"/>
    <property type="molecule type" value="Genomic_DNA"/>
</dbReference>
<feature type="transmembrane region" description="Helical" evidence="8">
    <location>
        <begin position="133"/>
        <end position="156"/>
    </location>
</feature>
<dbReference type="PROSITE" id="PS00216">
    <property type="entry name" value="SUGAR_TRANSPORT_1"/>
    <property type="match status" value="1"/>
</dbReference>